<dbReference type="RefSeq" id="WP_344547292.1">
    <property type="nucleotide sequence ID" value="NZ_BAAATD010000013.1"/>
</dbReference>
<evidence type="ECO:0000313" key="2">
    <source>
        <dbReference type="EMBL" id="GAA2627318.1"/>
    </source>
</evidence>
<dbReference type="Proteomes" id="UP001501509">
    <property type="component" value="Unassembled WGS sequence"/>
</dbReference>
<dbReference type="PANTHER" id="PTHR13696">
    <property type="entry name" value="P-LOOP CONTAINING NUCLEOSIDE TRIPHOSPHATE HYDROLASE"/>
    <property type="match status" value="1"/>
</dbReference>
<evidence type="ECO:0000313" key="3">
    <source>
        <dbReference type="Proteomes" id="UP001501509"/>
    </source>
</evidence>
<organism evidence="2 3">
    <name type="scientific">Actinomadura fulvescens</name>
    <dbReference type="NCBI Taxonomy" id="46160"/>
    <lineage>
        <taxon>Bacteria</taxon>
        <taxon>Bacillati</taxon>
        <taxon>Actinomycetota</taxon>
        <taxon>Actinomycetes</taxon>
        <taxon>Streptosporangiales</taxon>
        <taxon>Thermomonosporaceae</taxon>
        <taxon>Actinomadura</taxon>
    </lineage>
</organism>
<keyword evidence="3" id="KW-1185">Reference proteome</keyword>
<proteinExistence type="predicted"/>
<dbReference type="CDD" id="cd02042">
    <property type="entry name" value="ParAB_family"/>
    <property type="match status" value="1"/>
</dbReference>
<gene>
    <name evidence="2" type="ORF">GCM10010411_75530</name>
</gene>
<dbReference type="EMBL" id="BAAATD010000013">
    <property type="protein sequence ID" value="GAA2627318.1"/>
    <property type="molecule type" value="Genomic_DNA"/>
</dbReference>
<dbReference type="InterPro" id="IPR025669">
    <property type="entry name" value="AAA_dom"/>
</dbReference>
<sequence>MVATLPLELKLVDLSAVQTALQARATRRYEDDREHDNRIKIVAFANGKGGVGKSSTSAAFAVAAARQGARVLLVELDPQGNNAEDLGFVRSDIADDGRAQAAAILNSRPLTPTGSPRKNLFVVPGGDALEEITEELYCQRRLASQTGDTTWLGMYAASLEQVYDDYDLIILDVAPGILVLQLQALVAADVVIVPSKSDPSSRKGLRLITRRFGEALQYNDSLVMLGVVLFAAGSSATRVKKGIRDDLKRDLAGTEVPVFETDIRHVEAVAVEARRRGLVPQELLKEKDLDASLRKSAQDLARDYGALTGEVLQAINQLRESLNEAEEMEEASA</sequence>
<dbReference type="InterPro" id="IPR050678">
    <property type="entry name" value="DNA_Partitioning_ATPase"/>
</dbReference>
<dbReference type="SUPFAM" id="SSF52540">
    <property type="entry name" value="P-loop containing nucleoside triphosphate hydrolases"/>
    <property type="match status" value="1"/>
</dbReference>
<feature type="domain" description="AAA" evidence="1">
    <location>
        <begin position="40"/>
        <end position="217"/>
    </location>
</feature>
<comment type="caution">
    <text evidence="2">The sequence shown here is derived from an EMBL/GenBank/DDBJ whole genome shotgun (WGS) entry which is preliminary data.</text>
</comment>
<accession>A0ABN3QIH8</accession>
<dbReference type="Pfam" id="PF13614">
    <property type="entry name" value="AAA_31"/>
    <property type="match status" value="1"/>
</dbReference>
<dbReference type="PANTHER" id="PTHR13696:SF99">
    <property type="entry name" value="COBYRINIC ACID AC-DIAMIDE SYNTHASE"/>
    <property type="match status" value="1"/>
</dbReference>
<name>A0ABN3QIH8_9ACTN</name>
<reference evidence="2 3" key="1">
    <citation type="journal article" date="2019" name="Int. J. Syst. Evol. Microbiol.">
        <title>The Global Catalogue of Microorganisms (GCM) 10K type strain sequencing project: providing services to taxonomists for standard genome sequencing and annotation.</title>
        <authorList>
            <consortium name="The Broad Institute Genomics Platform"/>
            <consortium name="The Broad Institute Genome Sequencing Center for Infectious Disease"/>
            <person name="Wu L."/>
            <person name="Ma J."/>
        </authorList>
    </citation>
    <scope>NUCLEOTIDE SEQUENCE [LARGE SCALE GENOMIC DNA]</scope>
    <source>
        <strain evidence="2 3">JCM 6833</strain>
    </source>
</reference>
<protein>
    <submittedName>
        <fullName evidence="2">AAA family ATPase</fullName>
    </submittedName>
</protein>
<evidence type="ECO:0000259" key="1">
    <source>
        <dbReference type="Pfam" id="PF13614"/>
    </source>
</evidence>
<dbReference type="Gene3D" id="3.40.50.300">
    <property type="entry name" value="P-loop containing nucleotide triphosphate hydrolases"/>
    <property type="match status" value="1"/>
</dbReference>
<dbReference type="InterPro" id="IPR027417">
    <property type="entry name" value="P-loop_NTPase"/>
</dbReference>